<gene>
    <name evidence="2" type="ORF">TrLO_g13300</name>
</gene>
<sequence length="1692" mass="192992">MKKTTNVLWTLNKETKSAFTIALTLKIIKDSDSEIVIQANSISIPQTINTIHLNVKDAQFILKPHTFGRTILTLSAEVSVGIPASAPSRHRISVVSKPRKGSTRNSNTFIAPKKSSAEKMLRIWSEALEERHRNDELIDEREKTHFLSTFLSPETPLTQQESKMLERSISLNSKMVDAKRLPSSATDTVETYLKWKEEGSNIALAKCVATIDTSVRKFFSEIWLLSTYEKHKNHIRDNGKVPRKIWNEVDGSRGILYVTGIKFPSGFTDRIFHSWITWMRRVNSDGTECFIIGFEDADKYKGSRQDLDANFKSKNNHFIQGFSSGVHILEELSPKICRWTRTQFVDLRVPFPRPIMEVLASVQFDWSYVLQEKFLRNEKEVDYETLEYHAKTLLEHRTTPLTAEQRKIFNSCVSLEKSDTNNWVEIKSPVDGVDMWMSTPDMQAEDIKISIRTGKAVGVVDCPAIQVAAWLKDFNSCQNLRESSESGSDVGRKLVESKANEISLAMVKKFPFPMRNREFKLRDVFKVESNGDCLVAMKTVDDINANYATNVGTTVPCKMTCLWRISNLPVRENNFQQCQVTLLQHLNAGGRIPVWLINIKLPEALSSVGKAINRFRQDDKFDEAEIKAMTDKMKNGDAEVYTQEENAIIDRGMKSFDAFTALVNTNKYEVLHADDLFVSVKTAHVDNESVVSGQIASTMDDEMEKCAAWEYLKLTREQLKRHTARRGIKKYEKNINNHCKLYMNSRDLGVVGFRPREFRNKMVWKRINENKLVLIGEDTKELDAEIPILGVLGSSRTVHCFERVESEEGFPQTKVTMQTRVDIAGAVPSFIMNRLAKRFANNLSLMRKRFDKTLLIEALKRSRTADALSKLEHTSQESEAVLVKFKALFESREGARKLRSNEAYQAAISWYKDGWGINSLDISCKLEEAAAFTWDFSSRSNTEYSGDVTRTTEKLTPTSQIVIRRELADQKNKNVIREYKNKMVLHWIDDNTIVILSEPASPSAPCSIKSAIRLRRVDKRPSHTRAEFALELTLEASPVSLQKGKFLRASVCNLLNAFSKSSIYFHRQLPIEQFEPDDGKSLAHDLLWTSHDYHVKNYRKQERLDDVSTSSKALIEMQNKYPWFKAMMEKVIEGKLHMNRPVKTKLACVNDLEALQIGKNLIPALRSKKKAETGLDQWTIQNRAVKELLEEHSWLQMFFLVVSKGVVKAAAWGLMWRVTVGAILSVTDLATDIMILINFSMNDRQEYFEAALASIIASFALYLLMVYLQYNQTSWKRILKEVVIVLIGMKAPWDAYKVAKGDEKELGTNLEPLMEMTFNKACELVGEAIPGCLIQMSAIIDNPNDPSKMVLFSIVISAFTTGFTSAQISYDFDTDPAKRLQSPDYYGYVPDNPRKRTIIFFALVMIPSFQLLMKSLCIVLLSRVNSSYAYVYVLADIVLFLSIKILRKDLMYWMRMEGWIKWPVSILIRVGIKLITDFTGIVQFRHPNEVGGMYWTLQLVVNLGGLFIALYLCEDAGAVSKERQEKLWALSLFLMAGFMLTFGIFLASINKDFIHTFFSLESGSQMTQRKFFEATGDKAKQHAVFGTNYVVWRPIRKEVKIWVESKWIGWTDMDGERPDWLTEEAYARIENDMGKIAREEGGGLGGKDLKKIAPLGVRGEQELSTEDLREREIELSKGNGIARSFSSLKNIG</sequence>
<keyword evidence="1" id="KW-0472">Membrane</keyword>
<feature type="transmembrane region" description="Helical" evidence="1">
    <location>
        <begin position="1398"/>
        <end position="1421"/>
    </location>
</feature>
<dbReference type="Gene3D" id="3.30.530.20">
    <property type="match status" value="3"/>
</dbReference>
<feature type="transmembrane region" description="Helical" evidence="1">
    <location>
        <begin position="1492"/>
        <end position="1513"/>
    </location>
</feature>
<name>A0A9W7FH01_9STRA</name>
<dbReference type="EMBL" id="BRXW01000168">
    <property type="protein sequence ID" value="GMI11888.1"/>
    <property type="molecule type" value="Genomic_DNA"/>
</dbReference>
<dbReference type="Proteomes" id="UP001165122">
    <property type="component" value="Unassembled WGS sequence"/>
</dbReference>
<evidence type="ECO:0000313" key="3">
    <source>
        <dbReference type="Proteomes" id="UP001165122"/>
    </source>
</evidence>
<feature type="transmembrane region" description="Helical" evidence="1">
    <location>
        <begin position="1247"/>
        <end position="1270"/>
    </location>
</feature>
<dbReference type="SUPFAM" id="SSF55961">
    <property type="entry name" value="Bet v1-like"/>
    <property type="match status" value="3"/>
</dbReference>
<reference evidence="3" key="1">
    <citation type="journal article" date="2023" name="Commun. Biol.">
        <title>Genome analysis of Parmales, the sister group of diatoms, reveals the evolutionary specialization of diatoms from phago-mixotrophs to photoautotrophs.</title>
        <authorList>
            <person name="Ban H."/>
            <person name="Sato S."/>
            <person name="Yoshikawa S."/>
            <person name="Yamada K."/>
            <person name="Nakamura Y."/>
            <person name="Ichinomiya M."/>
            <person name="Sato N."/>
            <person name="Blanc-Mathieu R."/>
            <person name="Endo H."/>
            <person name="Kuwata A."/>
            <person name="Ogata H."/>
        </authorList>
    </citation>
    <scope>NUCLEOTIDE SEQUENCE [LARGE SCALE GENOMIC DNA]</scope>
    <source>
        <strain evidence="3">NIES 3700</strain>
    </source>
</reference>
<organism evidence="2 3">
    <name type="scientific">Triparma laevis f. longispina</name>
    <dbReference type="NCBI Taxonomy" id="1714387"/>
    <lineage>
        <taxon>Eukaryota</taxon>
        <taxon>Sar</taxon>
        <taxon>Stramenopiles</taxon>
        <taxon>Ochrophyta</taxon>
        <taxon>Bolidophyceae</taxon>
        <taxon>Parmales</taxon>
        <taxon>Triparmaceae</taxon>
        <taxon>Triparma</taxon>
    </lineage>
</organism>
<evidence type="ECO:0000256" key="1">
    <source>
        <dbReference type="SAM" id="Phobius"/>
    </source>
</evidence>
<feature type="transmembrane region" description="Helical" evidence="1">
    <location>
        <begin position="1527"/>
        <end position="1549"/>
    </location>
</feature>
<keyword evidence="1" id="KW-0812">Transmembrane</keyword>
<comment type="caution">
    <text evidence="2">The sequence shown here is derived from an EMBL/GenBank/DDBJ whole genome shotgun (WGS) entry which is preliminary data.</text>
</comment>
<accession>A0A9W7FH01</accession>
<keyword evidence="1" id="KW-1133">Transmembrane helix</keyword>
<feature type="transmembrane region" description="Helical" evidence="1">
    <location>
        <begin position="1427"/>
        <end position="1446"/>
    </location>
</feature>
<evidence type="ECO:0000313" key="2">
    <source>
        <dbReference type="EMBL" id="GMI11888.1"/>
    </source>
</evidence>
<dbReference type="OrthoDB" id="10370324at2759"/>
<keyword evidence="3" id="KW-1185">Reference proteome</keyword>
<proteinExistence type="predicted"/>
<dbReference type="InterPro" id="IPR023393">
    <property type="entry name" value="START-like_dom_sf"/>
</dbReference>
<protein>
    <submittedName>
        <fullName evidence="2">Uncharacterized protein</fullName>
    </submittedName>
</protein>